<accession>A0A835WIT6</accession>
<dbReference type="HAMAP" id="MF_03054">
    <property type="entry name" value="CTU2"/>
    <property type="match status" value="1"/>
</dbReference>
<dbReference type="PANTHER" id="PTHR20882">
    <property type="entry name" value="CYTOPLASMIC TRNA 2-THIOLATION PROTEIN 2"/>
    <property type="match status" value="1"/>
</dbReference>
<dbReference type="GO" id="GO:0000049">
    <property type="term" value="F:tRNA binding"/>
    <property type="evidence" value="ECO:0007669"/>
    <property type="project" value="InterPro"/>
</dbReference>
<comment type="similarity">
    <text evidence="3">Belongs to the CTU2/NCS2 family.</text>
</comment>
<dbReference type="UniPathway" id="UPA00988"/>
<dbReference type="Proteomes" id="UP000613740">
    <property type="component" value="Unassembled WGS sequence"/>
</dbReference>
<dbReference type="Pfam" id="PF10288">
    <property type="entry name" value="CTU2"/>
    <property type="match status" value="1"/>
</dbReference>
<organism evidence="5 6">
    <name type="scientific">Chlamydomonas schloesseri</name>
    <dbReference type="NCBI Taxonomy" id="2026947"/>
    <lineage>
        <taxon>Eukaryota</taxon>
        <taxon>Viridiplantae</taxon>
        <taxon>Chlorophyta</taxon>
        <taxon>core chlorophytes</taxon>
        <taxon>Chlorophyceae</taxon>
        <taxon>CS clade</taxon>
        <taxon>Chlamydomonadales</taxon>
        <taxon>Chlamydomonadaceae</taxon>
        <taxon>Chlamydomonas</taxon>
    </lineage>
</organism>
<keyword evidence="6" id="KW-1185">Reference proteome</keyword>
<dbReference type="GO" id="GO:0016783">
    <property type="term" value="F:sulfurtransferase activity"/>
    <property type="evidence" value="ECO:0007669"/>
    <property type="project" value="TreeGrafter"/>
</dbReference>
<dbReference type="GO" id="GO:0016779">
    <property type="term" value="F:nucleotidyltransferase activity"/>
    <property type="evidence" value="ECO:0007669"/>
    <property type="project" value="UniProtKB-UniRule"/>
</dbReference>
<keyword evidence="1 3" id="KW-0963">Cytoplasm</keyword>
<comment type="caution">
    <text evidence="5">The sequence shown here is derived from an EMBL/GenBank/DDBJ whole genome shotgun (WGS) entry which is preliminary data.</text>
</comment>
<evidence type="ECO:0000256" key="1">
    <source>
        <dbReference type="ARBA" id="ARBA00022490"/>
    </source>
</evidence>
<evidence type="ECO:0000313" key="5">
    <source>
        <dbReference type="EMBL" id="KAG2448454.1"/>
    </source>
</evidence>
<gene>
    <name evidence="5" type="ORF">HYH02_006346</name>
</gene>
<proteinExistence type="inferred from homology"/>
<evidence type="ECO:0000256" key="2">
    <source>
        <dbReference type="ARBA" id="ARBA00022694"/>
    </source>
</evidence>
<dbReference type="GO" id="GO:0032447">
    <property type="term" value="P:protein urmylation"/>
    <property type="evidence" value="ECO:0007669"/>
    <property type="project" value="UniProtKB-UniRule"/>
</dbReference>
<dbReference type="GO" id="GO:0005829">
    <property type="term" value="C:cytosol"/>
    <property type="evidence" value="ECO:0007669"/>
    <property type="project" value="TreeGrafter"/>
</dbReference>
<dbReference type="InterPro" id="IPR014729">
    <property type="entry name" value="Rossmann-like_a/b/a_fold"/>
</dbReference>
<protein>
    <recommendedName>
        <fullName evidence="3">Cytoplasmic tRNA 2-thiolation protein 2</fullName>
    </recommendedName>
</protein>
<comment type="pathway">
    <text evidence="3">tRNA modification; 5-methoxycarbonylmethyl-2-thiouridine-tRNA biosynthesis.</text>
</comment>
<dbReference type="GO" id="GO:0002143">
    <property type="term" value="P:tRNA wobble position uridine thiolation"/>
    <property type="evidence" value="ECO:0007669"/>
    <property type="project" value="TreeGrafter"/>
</dbReference>
<dbReference type="InterPro" id="IPR019407">
    <property type="entry name" value="CTU2"/>
</dbReference>
<name>A0A835WIT6_9CHLO</name>
<dbReference type="EMBL" id="JAEHOD010000017">
    <property type="protein sequence ID" value="KAG2448454.1"/>
    <property type="molecule type" value="Genomic_DNA"/>
</dbReference>
<evidence type="ECO:0000313" key="6">
    <source>
        <dbReference type="Proteomes" id="UP000613740"/>
    </source>
</evidence>
<evidence type="ECO:0000256" key="3">
    <source>
        <dbReference type="HAMAP-Rule" id="MF_03054"/>
    </source>
</evidence>
<evidence type="ECO:0000256" key="4">
    <source>
        <dbReference type="SAM" id="MobiDB-lite"/>
    </source>
</evidence>
<dbReference type="OrthoDB" id="25129at2759"/>
<reference evidence="5" key="1">
    <citation type="journal article" date="2020" name="bioRxiv">
        <title>Comparative genomics of Chlamydomonas.</title>
        <authorList>
            <person name="Craig R.J."/>
            <person name="Hasan A.R."/>
            <person name="Ness R.W."/>
            <person name="Keightley P.D."/>
        </authorList>
    </citation>
    <scope>NUCLEOTIDE SEQUENCE</scope>
    <source>
        <strain evidence="5">CCAP 11/173</strain>
    </source>
</reference>
<dbReference type="Gene3D" id="3.40.50.620">
    <property type="entry name" value="HUPs"/>
    <property type="match status" value="2"/>
</dbReference>
<keyword evidence="2 3" id="KW-0819">tRNA processing</keyword>
<dbReference type="AlphaFoldDB" id="A0A835WIT6"/>
<sequence length="512" mass="52925">MCHACLELSVRGKVRALKTHKLLLPGDNIAIALSGGSCSLTMMSHVLSMRKDASTPRKERGKIDFGLTVIHVNEATAYGATAAEAEAHGRAVVAAAQQCAATAAATTAAETGGGSTTAASNSIGASGIKLDVWVVPLCDVFLLGDSEALRRQAVLSWRQQPGHPPQQVAAATEAALTSGGTKRTDAQEGEAAVEARGAAEREARLQQLLEAVQDPTGREDLIHHLRRRLLAAAGTAEGATKLLCGDSATALAARVVADTAKGRGFSLPSDIQLLDARGAAAGEPTFLYPMREVTVKEAVFVCRLRGLRPAELPGPLLLSRLAAASPGRHSRDPRRSINSLASAFIDSLQANLPSTIFTVLRTASALRPFAFNSPDAMPMTSSASTSSAVEGGGAEAKSQDAAAAAAAGRPYALLCCVLCRAPLSARELRAISAAATAAAAAAPSSGRNQADAGKLELQEDDDEDASAPFCDSCRTQILFRPGHHEARGTEGEAVGGRARSLTRELLPEALAA</sequence>
<comment type="function">
    <text evidence="3">Plays a central role in 2-thiolation of mcm(5)S(2)U at tRNA wobble positions of tRNA(Lys), tRNA(Glu) and tRNA(Gln). May act by forming a heterodimer with NCS6/CTU1 that ligates sulfur from thiocarboxylated URM1 onto the uridine of tRNAs at wobble position.</text>
</comment>
<feature type="region of interest" description="Disordered" evidence="4">
    <location>
        <begin position="442"/>
        <end position="466"/>
    </location>
</feature>
<comment type="subcellular location">
    <subcellularLocation>
        <location evidence="3">Cytoplasm</location>
    </subcellularLocation>
</comment>
<dbReference type="PANTHER" id="PTHR20882:SF14">
    <property type="entry name" value="CYTOPLASMIC TRNA 2-THIOLATION PROTEIN 2"/>
    <property type="match status" value="1"/>
</dbReference>